<dbReference type="EMBL" id="JAGTTL010000027">
    <property type="protein sequence ID" value="KAK6301087.1"/>
    <property type="molecule type" value="Genomic_DNA"/>
</dbReference>
<dbReference type="Proteomes" id="UP001356427">
    <property type="component" value="Unassembled WGS sequence"/>
</dbReference>
<name>A0AAN8QTD6_9TELE</name>
<dbReference type="AlphaFoldDB" id="A0AAN8QTD6"/>
<accession>A0AAN8QTD6</accession>
<protein>
    <submittedName>
        <fullName evidence="1">Uncharacterized protein</fullName>
    </submittedName>
</protein>
<reference evidence="1 2" key="1">
    <citation type="submission" date="2021-04" db="EMBL/GenBank/DDBJ databases">
        <authorList>
            <person name="De Guttry C."/>
            <person name="Zahm M."/>
            <person name="Klopp C."/>
            <person name="Cabau C."/>
            <person name="Louis A."/>
            <person name="Berthelot C."/>
            <person name="Parey E."/>
            <person name="Roest Crollius H."/>
            <person name="Montfort J."/>
            <person name="Robinson-Rechavi M."/>
            <person name="Bucao C."/>
            <person name="Bouchez O."/>
            <person name="Gislard M."/>
            <person name="Lluch J."/>
            <person name="Milhes M."/>
            <person name="Lampietro C."/>
            <person name="Lopez Roques C."/>
            <person name="Donnadieu C."/>
            <person name="Braasch I."/>
            <person name="Desvignes T."/>
            <person name="Postlethwait J."/>
            <person name="Bobe J."/>
            <person name="Wedekind C."/>
            <person name="Guiguen Y."/>
        </authorList>
    </citation>
    <scope>NUCLEOTIDE SEQUENCE [LARGE SCALE GENOMIC DNA]</scope>
    <source>
        <strain evidence="1">Cs_M1</strain>
        <tissue evidence="1">Blood</tissue>
    </source>
</reference>
<organism evidence="1 2">
    <name type="scientific">Coregonus suidteri</name>
    <dbReference type="NCBI Taxonomy" id="861788"/>
    <lineage>
        <taxon>Eukaryota</taxon>
        <taxon>Metazoa</taxon>
        <taxon>Chordata</taxon>
        <taxon>Craniata</taxon>
        <taxon>Vertebrata</taxon>
        <taxon>Euteleostomi</taxon>
        <taxon>Actinopterygii</taxon>
        <taxon>Neopterygii</taxon>
        <taxon>Teleostei</taxon>
        <taxon>Protacanthopterygii</taxon>
        <taxon>Salmoniformes</taxon>
        <taxon>Salmonidae</taxon>
        <taxon>Coregoninae</taxon>
        <taxon>Coregonus</taxon>
    </lineage>
</organism>
<gene>
    <name evidence="1" type="ORF">J4Q44_G00291850</name>
</gene>
<keyword evidence="2" id="KW-1185">Reference proteome</keyword>
<proteinExistence type="predicted"/>
<comment type="caution">
    <text evidence="1">The sequence shown here is derived from an EMBL/GenBank/DDBJ whole genome shotgun (WGS) entry which is preliminary data.</text>
</comment>
<sequence length="114" mass="12571">MSEGLLTQHSRSMACLPCLSSSEPPEPSLRRTLVHSSSHLVIRVCFNLFRMFLLVVVSQTTLMSEALPTLRAGIRLLSCVCSLVCFQSLSNSECFLTHKASVRLLSCVGSHVYL</sequence>
<evidence type="ECO:0000313" key="1">
    <source>
        <dbReference type="EMBL" id="KAK6301087.1"/>
    </source>
</evidence>
<evidence type="ECO:0000313" key="2">
    <source>
        <dbReference type="Proteomes" id="UP001356427"/>
    </source>
</evidence>